<sequence>MTGIIDAHLHLWDRNRFDYPWMQRLPSLPSVSLPEQQATTATGAIVIEAGTVPDQALAEVEWLSGLAEASPLIRGIVAAVDFTDPHLAEALDRLRARPLVVGVRDNFEGREAGDLAVGSSSTADALLAGALAALDAGLTVDLCVRAAQLDVLDGFVSALVDVRGTADGLVLDHLGKPLPDDPSFSRSDWVEAMTALAAHPGLHVKFSGLPGQIPGPVSAHRAYELAADYIGDVVSAFGPGRTMYGSDHPVSTTGHGLTAKAWADAVDTAVRTVLDDSDTAAVMGGTAANFYPTRRNGCP</sequence>
<evidence type="ECO:0000256" key="1">
    <source>
        <dbReference type="ARBA" id="ARBA00038310"/>
    </source>
</evidence>
<comment type="caution">
    <text evidence="3">The sequence shown here is derived from an EMBL/GenBank/DDBJ whole genome shotgun (WGS) entry which is preliminary data.</text>
</comment>
<dbReference type="SUPFAM" id="SSF51556">
    <property type="entry name" value="Metallo-dependent hydrolases"/>
    <property type="match status" value="1"/>
</dbReference>
<comment type="similarity">
    <text evidence="1">Belongs to the metallo-dependent hydrolases superfamily.</text>
</comment>
<reference evidence="3 4" key="1">
    <citation type="submission" date="2024-01" db="EMBL/GenBank/DDBJ databases">
        <title>Characterization of antibiotic resistant novel bacterial strains and their environmental applications.</title>
        <authorList>
            <person name="Manzoor S."/>
            <person name="Abbas S."/>
            <person name="Arshad M."/>
            <person name="Ahmed I."/>
        </authorList>
    </citation>
    <scope>NUCLEOTIDE SEQUENCE [LARGE SCALE GENOMIC DNA]</scope>
    <source>
        <strain evidence="3 4">NCCP-602</strain>
    </source>
</reference>
<dbReference type="Pfam" id="PF04909">
    <property type="entry name" value="Amidohydro_2"/>
    <property type="match status" value="1"/>
</dbReference>
<dbReference type="Gene3D" id="3.20.20.140">
    <property type="entry name" value="Metal-dependent hydrolases"/>
    <property type="match status" value="1"/>
</dbReference>
<evidence type="ECO:0000313" key="4">
    <source>
        <dbReference type="Proteomes" id="UP001498238"/>
    </source>
</evidence>
<keyword evidence="4" id="KW-1185">Reference proteome</keyword>
<gene>
    <name evidence="3" type="ORF">NCCP602_20490</name>
</gene>
<dbReference type="InterPro" id="IPR006680">
    <property type="entry name" value="Amidohydro-rel"/>
</dbReference>
<accession>A0ABN0SPI4</accession>
<dbReference type="InterPro" id="IPR052350">
    <property type="entry name" value="Metallo-dep_Lactonases"/>
</dbReference>
<proteinExistence type="inferred from homology"/>
<feature type="domain" description="Amidohydrolase-related" evidence="2">
    <location>
        <begin position="5"/>
        <end position="292"/>
    </location>
</feature>
<name>A0ABN0SPI4_9MICO</name>
<dbReference type="EMBL" id="BAAAAF010000007">
    <property type="protein sequence ID" value="GAA0036088.1"/>
    <property type="molecule type" value="Genomic_DNA"/>
</dbReference>
<dbReference type="RefSeq" id="WP_339392922.1">
    <property type="nucleotide sequence ID" value="NZ_BAAAAF010000007.1"/>
</dbReference>
<dbReference type="InterPro" id="IPR032466">
    <property type="entry name" value="Metal_Hydrolase"/>
</dbReference>
<organism evidence="3 4">
    <name type="scientific">Brevibacterium metallidurans</name>
    <dbReference type="NCBI Taxonomy" id="1482676"/>
    <lineage>
        <taxon>Bacteria</taxon>
        <taxon>Bacillati</taxon>
        <taxon>Actinomycetota</taxon>
        <taxon>Actinomycetes</taxon>
        <taxon>Micrococcales</taxon>
        <taxon>Brevibacteriaceae</taxon>
        <taxon>Brevibacterium</taxon>
    </lineage>
</organism>
<evidence type="ECO:0000313" key="3">
    <source>
        <dbReference type="EMBL" id="GAA0036088.1"/>
    </source>
</evidence>
<dbReference type="PANTHER" id="PTHR43569">
    <property type="entry name" value="AMIDOHYDROLASE"/>
    <property type="match status" value="1"/>
</dbReference>
<dbReference type="Proteomes" id="UP001498238">
    <property type="component" value="Unassembled WGS sequence"/>
</dbReference>
<protein>
    <submittedName>
        <fullName evidence="3">Amidohydrolase family protein</fullName>
    </submittedName>
</protein>
<dbReference type="PANTHER" id="PTHR43569:SF2">
    <property type="entry name" value="AMIDOHYDROLASE-RELATED DOMAIN-CONTAINING PROTEIN"/>
    <property type="match status" value="1"/>
</dbReference>
<evidence type="ECO:0000259" key="2">
    <source>
        <dbReference type="Pfam" id="PF04909"/>
    </source>
</evidence>